<keyword evidence="4" id="KW-1185">Reference proteome</keyword>
<keyword evidence="2" id="KW-0812">Transmembrane</keyword>
<dbReference type="Proteomes" id="UP000218151">
    <property type="component" value="Unassembled WGS sequence"/>
</dbReference>
<keyword evidence="2" id="KW-1133">Transmembrane helix</keyword>
<evidence type="ECO:0000313" key="4">
    <source>
        <dbReference type="Proteomes" id="UP000218151"/>
    </source>
</evidence>
<keyword evidence="2" id="KW-0472">Membrane</keyword>
<sequence length="88" mass="8908">MSPVYAPRADPIPSTARRGGAPAAPLPPEGATPAGDLQRRVSDAALRGFFMKPEPAPLRLPLGRLLAAAAAGALGWAAVFGLGAVVIR</sequence>
<organism evidence="3 4">
    <name type="scientific">Sphingomonas lenta</name>
    <dbReference type="NCBI Taxonomy" id="1141887"/>
    <lineage>
        <taxon>Bacteria</taxon>
        <taxon>Pseudomonadati</taxon>
        <taxon>Pseudomonadota</taxon>
        <taxon>Alphaproteobacteria</taxon>
        <taxon>Sphingomonadales</taxon>
        <taxon>Sphingomonadaceae</taxon>
        <taxon>Sphingomonas</taxon>
    </lineage>
</organism>
<feature type="region of interest" description="Disordered" evidence="1">
    <location>
        <begin position="1"/>
        <end position="36"/>
    </location>
</feature>
<evidence type="ECO:0000256" key="2">
    <source>
        <dbReference type="SAM" id="Phobius"/>
    </source>
</evidence>
<dbReference type="RefSeq" id="WP_095999739.1">
    <property type="nucleotide sequence ID" value="NZ_NSLI01000008.1"/>
</dbReference>
<evidence type="ECO:0000256" key="1">
    <source>
        <dbReference type="SAM" id="MobiDB-lite"/>
    </source>
</evidence>
<feature type="transmembrane region" description="Helical" evidence="2">
    <location>
        <begin position="65"/>
        <end position="87"/>
    </location>
</feature>
<protein>
    <submittedName>
        <fullName evidence="3">Uncharacterized protein</fullName>
    </submittedName>
</protein>
<accession>A0A2A2SAU0</accession>
<evidence type="ECO:0000313" key="3">
    <source>
        <dbReference type="EMBL" id="PAX06333.1"/>
    </source>
</evidence>
<reference evidence="4" key="1">
    <citation type="submission" date="2017-09" db="EMBL/GenBank/DDBJ databases">
        <authorList>
            <person name="Feng G."/>
            <person name="Zhu H."/>
        </authorList>
    </citation>
    <scope>NUCLEOTIDE SEQUENCE [LARGE SCALE GENOMIC DNA]</scope>
    <source>
        <strain evidence="4">1PNM-20</strain>
    </source>
</reference>
<dbReference type="EMBL" id="NSLI01000008">
    <property type="protein sequence ID" value="PAX06333.1"/>
    <property type="molecule type" value="Genomic_DNA"/>
</dbReference>
<gene>
    <name evidence="3" type="ORF">CKY28_17775</name>
</gene>
<comment type="caution">
    <text evidence="3">The sequence shown here is derived from an EMBL/GenBank/DDBJ whole genome shotgun (WGS) entry which is preliminary data.</text>
</comment>
<feature type="compositionally biased region" description="Low complexity" evidence="1">
    <location>
        <begin position="13"/>
        <end position="23"/>
    </location>
</feature>
<name>A0A2A2SAU0_9SPHN</name>
<dbReference type="AlphaFoldDB" id="A0A2A2SAU0"/>
<proteinExistence type="predicted"/>